<evidence type="ECO:0000313" key="3">
    <source>
        <dbReference type="Proteomes" id="UP000824120"/>
    </source>
</evidence>
<feature type="compositionally biased region" description="Basic and acidic residues" evidence="1">
    <location>
        <begin position="26"/>
        <end position="35"/>
    </location>
</feature>
<comment type="caution">
    <text evidence="2">The sequence shown here is derived from an EMBL/GenBank/DDBJ whole genome shotgun (WGS) entry which is preliminary data.</text>
</comment>
<sequence length="92" mass="10521">MAMKTDLEYKNPLQGGMFYLITGKRSSPDTRKSQEEEFNSGSPLPQLIPDPTRAGFQTNLWRSIHIETFYPLPNESSGFLLLARIPIHRLEV</sequence>
<keyword evidence="3" id="KW-1185">Reference proteome</keyword>
<dbReference type="Proteomes" id="UP000824120">
    <property type="component" value="Chromosome 2"/>
</dbReference>
<reference evidence="2 3" key="1">
    <citation type="submission" date="2020-09" db="EMBL/GenBank/DDBJ databases">
        <title>De no assembly of potato wild relative species, Solanum commersonii.</title>
        <authorList>
            <person name="Cho K."/>
        </authorList>
    </citation>
    <scope>NUCLEOTIDE SEQUENCE [LARGE SCALE GENOMIC DNA]</scope>
    <source>
        <strain evidence="2">LZ3.2</strain>
        <tissue evidence="2">Leaf</tissue>
    </source>
</reference>
<proteinExistence type="predicted"/>
<protein>
    <submittedName>
        <fullName evidence="2">Uncharacterized protein</fullName>
    </submittedName>
</protein>
<gene>
    <name evidence="2" type="ORF">H5410_005925</name>
</gene>
<evidence type="ECO:0000313" key="2">
    <source>
        <dbReference type="EMBL" id="KAG5620707.1"/>
    </source>
</evidence>
<evidence type="ECO:0000256" key="1">
    <source>
        <dbReference type="SAM" id="MobiDB-lite"/>
    </source>
</evidence>
<dbReference type="EMBL" id="JACXVP010000002">
    <property type="protein sequence ID" value="KAG5620707.1"/>
    <property type="molecule type" value="Genomic_DNA"/>
</dbReference>
<accession>A0A9J6A8U5</accession>
<dbReference type="AlphaFoldDB" id="A0A9J6A8U5"/>
<feature type="region of interest" description="Disordered" evidence="1">
    <location>
        <begin position="23"/>
        <end position="49"/>
    </location>
</feature>
<name>A0A9J6A8U5_SOLCO</name>
<organism evidence="2 3">
    <name type="scientific">Solanum commersonii</name>
    <name type="common">Commerson's wild potato</name>
    <name type="synonym">Commerson's nightshade</name>
    <dbReference type="NCBI Taxonomy" id="4109"/>
    <lineage>
        <taxon>Eukaryota</taxon>
        <taxon>Viridiplantae</taxon>
        <taxon>Streptophyta</taxon>
        <taxon>Embryophyta</taxon>
        <taxon>Tracheophyta</taxon>
        <taxon>Spermatophyta</taxon>
        <taxon>Magnoliopsida</taxon>
        <taxon>eudicotyledons</taxon>
        <taxon>Gunneridae</taxon>
        <taxon>Pentapetalae</taxon>
        <taxon>asterids</taxon>
        <taxon>lamiids</taxon>
        <taxon>Solanales</taxon>
        <taxon>Solanaceae</taxon>
        <taxon>Solanoideae</taxon>
        <taxon>Solaneae</taxon>
        <taxon>Solanum</taxon>
    </lineage>
</organism>